<keyword evidence="1" id="KW-0472">Membrane</keyword>
<evidence type="ECO:0000256" key="1">
    <source>
        <dbReference type="SAM" id="Phobius"/>
    </source>
</evidence>
<accession>A0A1L9NV71</accession>
<dbReference type="STRING" id="696762.PFRI_26080"/>
<dbReference type="PANTHER" id="PTHR12879:SF8">
    <property type="entry name" value="SPHINGOLIPID DELTA(4)-DESATURASE DES1"/>
    <property type="match status" value="1"/>
</dbReference>
<dbReference type="CDD" id="cd03510">
    <property type="entry name" value="Rhizobitoxine-FADS-like"/>
    <property type="match status" value="1"/>
</dbReference>
<feature type="domain" description="Fatty acid desaturase" evidence="2">
    <location>
        <begin position="61"/>
        <end position="300"/>
    </location>
</feature>
<dbReference type="RefSeq" id="WP_342742265.1">
    <property type="nucleotide sequence ID" value="NZ_MLCB01000154.1"/>
</dbReference>
<keyword evidence="1" id="KW-0812">Transmembrane</keyword>
<evidence type="ECO:0000259" key="2">
    <source>
        <dbReference type="Pfam" id="PF00487"/>
    </source>
</evidence>
<dbReference type="EMBL" id="MLCB01000154">
    <property type="protein sequence ID" value="OJI93149.1"/>
    <property type="molecule type" value="Genomic_DNA"/>
</dbReference>
<dbReference type="Pfam" id="PF00487">
    <property type="entry name" value="FA_desaturase"/>
    <property type="match status" value="1"/>
</dbReference>
<feature type="transmembrane region" description="Helical" evidence="1">
    <location>
        <begin position="206"/>
        <end position="231"/>
    </location>
</feature>
<dbReference type="AlphaFoldDB" id="A0A1L9NV71"/>
<keyword evidence="4" id="KW-1185">Reference proteome</keyword>
<dbReference type="PANTHER" id="PTHR12879">
    <property type="entry name" value="SPHINGOLIPID DELTA 4 DESATURASE/C-4 HYDROXYLASE PROTEIN DES2"/>
    <property type="match status" value="1"/>
</dbReference>
<gene>
    <name evidence="3" type="ORF">PFRI_26080</name>
</gene>
<reference evidence="3 4" key="1">
    <citation type="submission" date="2016-10" db="EMBL/GenBank/DDBJ databases">
        <title>Genome sequence of Planktotalea frisia SH6-1.</title>
        <authorList>
            <person name="Poehlein A."/>
            <person name="Bakenhus I."/>
            <person name="Voget S."/>
            <person name="Brinkhoff T."/>
            <person name="Simon M."/>
        </authorList>
    </citation>
    <scope>NUCLEOTIDE SEQUENCE [LARGE SCALE GENOMIC DNA]</scope>
    <source>
        <strain evidence="3 4">SH6-1</strain>
    </source>
</reference>
<dbReference type="GO" id="GO:0042284">
    <property type="term" value="F:sphingolipid delta-4 desaturase activity"/>
    <property type="evidence" value="ECO:0007669"/>
    <property type="project" value="TreeGrafter"/>
</dbReference>
<comment type="caution">
    <text evidence="3">The sequence shown here is derived from an EMBL/GenBank/DDBJ whole genome shotgun (WGS) entry which is preliminary data.</text>
</comment>
<evidence type="ECO:0000313" key="3">
    <source>
        <dbReference type="EMBL" id="OJI93149.1"/>
    </source>
</evidence>
<dbReference type="GO" id="GO:0016020">
    <property type="term" value="C:membrane"/>
    <property type="evidence" value="ECO:0007669"/>
    <property type="project" value="GOC"/>
</dbReference>
<dbReference type="InterPro" id="IPR005804">
    <property type="entry name" value="FA_desaturase_dom"/>
</dbReference>
<feature type="transmembrane region" description="Helical" evidence="1">
    <location>
        <begin position="60"/>
        <end position="81"/>
    </location>
</feature>
<proteinExistence type="predicted"/>
<dbReference type="Proteomes" id="UP000184514">
    <property type="component" value="Unassembled WGS sequence"/>
</dbReference>
<feature type="transmembrane region" description="Helical" evidence="1">
    <location>
        <begin position="34"/>
        <end position="54"/>
    </location>
</feature>
<name>A0A1L9NV71_9RHOB</name>
<protein>
    <submittedName>
        <fullName evidence="3">Fatty acid desaturase</fullName>
    </submittedName>
</protein>
<sequence length="330" mass="37636">MTDSTLSCEVLTMTTGKRFFTSEEIRPLAERSDLWGAWLILHCWGTIALALVLFSYVPNIATFALAFIVIGSRQLGLAILMHEAAHMAMFKTRGLNEFVGEWLCGRPIMADLHEYRTYHLKHHRYTQTELDPDLRLSAPFPTTKASMQRKLIRDITGQTGFKQRSQQIMFAFKMAGEVEDGPSSQDLAQAFSGPVIGRALMANATLFILMWAFGAWWWWLAFWALPLLTWFQLVLRVRNIAEHGVVEKGDDPLRNVRTTKAGPLMRLFLAPYYVNYHLEHHLVMHVPCHRLPKMHALMLARGHADKMQIGQSYWQVLRLAASKPAMPSSA</sequence>
<dbReference type="GO" id="GO:0046513">
    <property type="term" value="P:ceramide biosynthetic process"/>
    <property type="evidence" value="ECO:0007669"/>
    <property type="project" value="TreeGrafter"/>
</dbReference>
<keyword evidence="1" id="KW-1133">Transmembrane helix</keyword>
<evidence type="ECO:0000313" key="4">
    <source>
        <dbReference type="Proteomes" id="UP000184514"/>
    </source>
</evidence>
<organism evidence="3 4">
    <name type="scientific">Planktotalea frisia</name>
    <dbReference type="NCBI Taxonomy" id="696762"/>
    <lineage>
        <taxon>Bacteria</taxon>
        <taxon>Pseudomonadati</taxon>
        <taxon>Pseudomonadota</taxon>
        <taxon>Alphaproteobacteria</taxon>
        <taxon>Rhodobacterales</taxon>
        <taxon>Paracoccaceae</taxon>
        <taxon>Planktotalea</taxon>
    </lineage>
</organism>